<protein>
    <recommendedName>
        <fullName evidence="3">SWIM-type domain-containing protein</fullName>
    </recommendedName>
</protein>
<reference evidence="1 2" key="1">
    <citation type="journal article" date="2021" name="Plant Biotechnol. J.">
        <title>Multi-omics assisted identification of the key and species-specific regulatory components of drought-tolerant mechanisms in Gossypium stocksii.</title>
        <authorList>
            <person name="Yu D."/>
            <person name="Ke L."/>
            <person name="Zhang D."/>
            <person name="Wu Y."/>
            <person name="Sun Y."/>
            <person name="Mei J."/>
            <person name="Sun J."/>
            <person name="Sun Y."/>
        </authorList>
    </citation>
    <scope>NUCLEOTIDE SEQUENCE [LARGE SCALE GENOMIC DNA]</scope>
    <source>
        <strain evidence="2">cv. E1</strain>
        <tissue evidence="1">Leaf</tissue>
    </source>
</reference>
<comment type="caution">
    <text evidence="1">The sequence shown here is derived from an EMBL/GenBank/DDBJ whole genome shotgun (WGS) entry which is preliminary data.</text>
</comment>
<evidence type="ECO:0000313" key="1">
    <source>
        <dbReference type="EMBL" id="KAH1082788.1"/>
    </source>
</evidence>
<dbReference type="AlphaFoldDB" id="A0A9D3VGY6"/>
<name>A0A9D3VGY6_9ROSI</name>
<dbReference type="Proteomes" id="UP000828251">
    <property type="component" value="Unassembled WGS sequence"/>
</dbReference>
<gene>
    <name evidence="1" type="ORF">J1N35_022549</name>
</gene>
<proteinExistence type="predicted"/>
<keyword evidence="2" id="KW-1185">Reference proteome</keyword>
<evidence type="ECO:0008006" key="3">
    <source>
        <dbReference type="Google" id="ProtNLM"/>
    </source>
</evidence>
<dbReference type="EMBL" id="JAIQCV010000007">
    <property type="protein sequence ID" value="KAH1082788.1"/>
    <property type="molecule type" value="Genomic_DNA"/>
</dbReference>
<organism evidence="1 2">
    <name type="scientific">Gossypium stocksii</name>
    <dbReference type="NCBI Taxonomy" id="47602"/>
    <lineage>
        <taxon>Eukaryota</taxon>
        <taxon>Viridiplantae</taxon>
        <taxon>Streptophyta</taxon>
        <taxon>Embryophyta</taxon>
        <taxon>Tracheophyta</taxon>
        <taxon>Spermatophyta</taxon>
        <taxon>Magnoliopsida</taxon>
        <taxon>eudicotyledons</taxon>
        <taxon>Gunneridae</taxon>
        <taxon>Pentapetalae</taxon>
        <taxon>rosids</taxon>
        <taxon>malvids</taxon>
        <taxon>Malvales</taxon>
        <taxon>Malvaceae</taxon>
        <taxon>Malvoideae</taxon>
        <taxon>Gossypium</taxon>
    </lineage>
</organism>
<accession>A0A9D3VGY6</accession>
<evidence type="ECO:0000313" key="2">
    <source>
        <dbReference type="Proteomes" id="UP000828251"/>
    </source>
</evidence>
<sequence>MYVIAALLDDLLQEILGTYVLEEMRISLIRHVIVEVIKVHCQKRVYRVDLGIVRGEYHVDLKQRTYNCRSFDTLGFQCAHASAACSNQRLDHMSFVDEVYKLEHMYNAWRNVFPLVLDECMWPPISNAPFKLLSDRSLRRKPKDRSTSTQIRNNIDIQEKSNQRRLCEWCRNLGYTMSSCPDQRDDIRTTHH</sequence>